<name>A0ACC3NDW6_9PEZI</name>
<gene>
    <name evidence="1" type="ORF">LTR37_007912</name>
</gene>
<evidence type="ECO:0000313" key="1">
    <source>
        <dbReference type="EMBL" id="KAK3714326.1"/>
    </source>
</evidence>
<accession>A0ACC3NDW6</accession>
<reference evidence="1" key="1">
    <citation type="submission" date="2023-07" db="EMBL/GenBank/DDBJ databases">
        <title>Black Yeasts Isolated from many extreme environments.</title>
        <authorList>
            <person name="Coleine C."/>
            <person name="Stajich J.E."/>
            <person name="Selbmann L."/>
        </authorList>
    </citation>
    <scope>NUCLEOTIDE SEQUENCE</scope>
    <source>
        <strain evidence="1">CCFEE 5714</strain>
    </source>
</reference>
<evidence type="ECO:0000313" key="2">
    <source>
        <dbReference type="Proteomes" id="UP001281147"/>
    </source>
</evidence>
<proteinExistence type="predicted"/>
<comment type="caution">
    <text evidence="1">The sequence shown here is derived from an EMBL/GenBank/DDBJ whole genome shotgun (WGS) entry which is preliminary data.</text>
</comment>
<dbReference type="Proteomes" id="UP001281147">
    <property type="component" value="Unassembled WGS sequence"/>
</dbReference>
<sequence>MSTTQTTNVATEMPQSTRTAAFSTSGPPTSMAPNGTNAEHGHITIKKLHATFGAEVSGVDFSRPLDDETLAEIRAAAAKDFAQYGVLVFRKTGLDDESHIAFGRQLGELDDITPYLGAGRANRLNHVELFDVSNIATDGGLLNPDTARGQANKGNNLFHVDSSFNPRRAGYSLLLVHELPPPGMGGHTAFADTRAAFDDLPDDLKKELLERNYIANHSMWHSRKLAAPDFFADVEPTDYAFGRHQLVQKHEVSDRMNLYIAAHVHHLDWLEEKESRRIIDTLYEHATQPKYQVEIEWRDKGDLVLWDNTCTMHKAVGGDFLRKYRRDMRRVTVHDGSSTAWGLNDKTALRQGMP</sequence>
<keyword evidence="2" id="KW-1185">Reference proteome</keyword>
<protein>
    <submittedName>
        <fullName evidence="1">Uncharacterized protein</fullName>
    </submittedName>
</protein>
<organism evidence="1 2">
    <name type="scientific">Vermiconidia calcicola</name>
    <dbReference type="NCBI Taxonomy" id="1690605"/>
    <lineage>
        <taxon>Eukaryota</taxon>
        <taxon>Fungi</taxon>
        <taxon>Dikarya</taxon>
        <taxon>Ascomycota</taxon>
        <taxon>Pezizomycotina</taxon>
        <taxon>Dothideomycetes</taxon>
        <taxon>Dothideomycetidae</taxon>
        <taxon>Mycosphaerellales</taxon>
        <taxon>Extremaceae</taxon>
        <taxon>Vermiconidia</taxon>
    </lineage>
</organism>
<dbReference type="EMBL" id="JAUTXU010000056">
    <property type="protein sequence ID" value="KAK3714326.1"/>
    <property type="molecule type" value="Genomic_DNA"/>
</dbReference>